<evidence type="ECO:0000256" key="1">
    <source>
        <dbReference type="SAM" id="MobiDB-lite"/>
    </source>
</evidence>
<gene>
    <name evidence="2" type="ORF">LCGC14_1411060</name>
</gene>
<reference evidence="2" key="1">
    <citation type="journal article" date="2015" name="Nature">
        <title>Complex archaea that bridge the gap between prokaryotes and eukaryotes.</title>
        <authorList>
            <person name="Spang A."/>
            <person name="Saw J.H."/>
            <person name="Jorgensen S.L."/>
            <person name="Zaremba-Niedzwiedzka K."/>
            <person name="Martijn J."/>
            <person name="Lind A.E."/>
            <person name="van Eijk R."/>
            <person name="Schleper C."/>
            <person name="Guy L."/>
            <person name="Ettema T.J."/>
        </authorList>
    </citation>
    <scope>NUCLEOTIDE SEQUENCE</scope>
</reference>
<dbReference type="AlphaFoldDB" id="A0A0F9MVZ4"/>
<protein>
    <submittedName>
        <fullName evidence="2">Uncharacterized protein</fullName>
    </submittedName>
</protein>
<organism evidence="2">
    <name type="scientific">marine sediment metagenome</name>
    <dbReference type="NCBI Taxonomy" id="412755"/>
    <lineage>
        <taxon>unclassified sequences</taxon>
        <taxon>metagenomes</taxon>
        <taxon>ecological metagenomes</taxon>
    </lineage>
</organism>
<comment type="caution">
    <text evidence="2">The sequence shown here is derived from an EMBL/GenBank/DDBJ whole genome shotgun (WGS) entry which is preliminary data.</text>
</comment>
<feature type="compositionally biased region" description="Basic and acidic residues" evidence="1">
    <location>
        <begin position="168"/>
        <end position="193"/>
    </location>
</feature>
<feature type="region of interest" description="Disordered" evidence="1">
    <location>
        <begin position="168"/>
        <end position="201"/>
    </location>
</feature>
<sequence length="201" mass="22798">MGGSKDHSHIVRTALCRDCHRDVHLGVFTLSVDGDIATGYENGMVVFERGTEVRDDQGDSRFWSDEKLAGEWGDGEEMAQFGFEQQCNAAFEFHRRYRGQPEWYVRVAEIISDNNGQYIHPREVYRRIKLYVAFNDDWTTYRRLGKTLALAVAESGDLKSALEIANSRKDEGGHTSTEIAREIKGEPEPEPKKCPHCGGEL</sequence>
<name>A0A0F9MVZ4_9ZZZZ</name>
<accession>A0A0F9MVZ4</accession>
<proteinExistence type="predicted"/>
<dbReference type="EMBL" id="LAZR01009310">
    <property type="protein sequence ID" value="KKM73392.1"/>
    <property type="molecule type" value="Genomic_DNA"/>
</dbReference>
<evidence type="ECO:0000313" key="2">
    <source>
        <dbReference type="EMBL" id="KKM73392.1"/>
    </source>
</evidence>